<organism>
    <name type="scientific">Serpula lacrymans var. lacrymans (strain S7.9)</name>
    <name type="common">Dry rot fungus</name>
    <dbReference type="NCBI Taxonomy" id="578457"/>
    <lineage>
        <taxon>Eukaryota</taxon>
        <taxon>Fungi</taxon>
        <taxon>Dikarya</taxon>
        <taxon>Basidiomycota</taxon>
        <taxon>Agaricomycotina</taxon>
        <taxon>Agaricomycetes</taxon>
        <taxon>Agaricomycetidae</taxon>
        <taxon>Boletales</taxon>
        <taxon>Coniophorineae</taxon>
        <taxon>Serpulaceae</taxon>
        <taxon>Serpula</taxon>
    </lineage>
</organism>
<reference evidence="1" key="1">
    <citation type="submission" date="2011-04" db="EMBL/GenBank/DDBJ databases">
        <title>Evolution of plant cell wall degrading machinery underlies the functional diversity of forest fungi.</title>
        <authorList>
            <consortium name="US DOE Joint Genome Institute (JGI-PGF)"/>
            <person name="Eastwood D.C."/>
            <person name="Floudas D."/>
            <person name="Binder M."/>
            <person name="Majcherczyk A."/>
            <person name="Schneider P."/>
            <person name="Aerts A."/>
            <person name="Asiegbu F.O."/>
            <person name="Baker S.E."/>
            <person name="Barry K."/>
            <person name="Bendiksby M."/>
            <person name="Blumentritt M."/>
            <person name="Coutinho P.M."/>
            <person name="Cullen D."/>
            <person name="Cullen D."/>
            <person name="Gathman A."/>
            <person name="Goodell B."/>
            <person name="Henrissat B."/>
            <person name="Ihrmark K."/>
            <person name="Kauserud H."/>
            <person name="Kohler A."/>
            <person name="LaButti K."/>
            <person name="Lapidus A."/>
            <person name="Lavin J.L."/>
            <person name="Lee Y.-H."/>
            <person name="Lindquist E."/>
            <person name="Lilly W."/>
            <person name="Lucas S."/>
            <person name="Morin E."/>
            <person name="Murat C."/>
            <person name="Oguiza J.A."/>
            <person name="Park J."/>
            <person name="Pisabarro A.G."/>
            <person name="Riley R."/>
            <person name="Rosling A."/>
            <person name="Salamov A."/>
            <person name="Schmidt O."/>
            <person name="Schmutz J."/>
            <person name="Skrede I."/>
            <person name="Stenlid J."/>
            <person name="Wiebenga A."/>
            <person name="Xie X."/>
            <person name="Kues U."/>
            <person name="Hibbett D.S."/>
            <person name="Hoffmeister D."/>
            <person name="Hogberg N."/>
            <person name="Martin F."/>
            <person name="Grigoriev I.V."/>
            <person name="Watkinson S.C."/>
        </authorList>
    </citation>
    <scope>NUCLEOTIDE SEQUENCE</scope>
    <source>
        <strain evidence="1">S7.9</strain>
    </source>
</reference>
<dbReference type="AlphaFoldDB" id="F8NXT7"/>
<gene>
    <name evidence="1" type="ORF">SERLADRAFT_438365</name>
</gene>
<name>F8NXT7_SERL9</name>
<evidence type="ECO:0000313" key="1">
    <source>
        <dbReference type="EMBL" id="EGO24753.1"/>
    </source>
</evidence>
<dbReference type="RefSeq" id="XP_007318772.1">
    <property type="nucleotide sequence ID" value="XM_007318710.1"/>
</dbReference>
<dbReference type="HOGENOM" id="CLU_2016608_0_0_1"/>
<dbReference type="Proteomes" id="UP000008064">
    <property type="component" value="Unassembled WGS sequence"/>
</dbReference>
<dbReference type="KEGG" id="sla:SERLADRAFT_438365"/>
<dbReference type="GeneID" id="18815009"/>
<sequence>MAPHLPTDDWFNNLSEGERMSWTLVERAFYSAFPKWDVKIVHKDPFDVFQKLKLTENELGKIMTMKQGAQKQLYVKFAEEALLWGQQIQMPDKAGEVFVKECIPSTVAAYLDKAVTKSASYVE</sequence>
<accession>F8NXT7</accession>
<proteinExistence type="predicted"/>
<dbReference type="EMBL" id="GL945434">
    <property type="protein sequence ID" value="EGO24753.1"/>
    <property type="molecule type" value="Genomic_DNA"/>
</dbReference>
<protein>
    <submittedName>
        <fullName evidence="1">Uncharacterized protein</fullName>
    </submittedName>
</protein>